<comment type="caution">
    <text evidence="1">The sequence shown here is derived from an EMBL/GenBank/DDBJ whole genome shotgun (WGS) entry which is preliminary data.</text>
</comment>
<evidence type="ECO:0000313" key="2">
    <source>
        <dbReference type="Proteomes" id="UP000023435"/>
    </source>
</evidence>
<gene>
    <name evidence="1" type="ORF">AZ78_3880</name>
</gene>
<dbReference type="Proteomes" id="UP000023435">
    <property type="component" value="Unassembled WGS sequence"/>
</dbReference>
<name>A0A108UC16_9GAMM</name>
<dbReference type="AlphaFoldDB" id="A0A108UC16"/>
<evidence type="ECO:0000313" key="1">
    <source>
        <dbReference type="EMBL" id="KWS06325.1"/>
    </source>
</evidence>
<sequence>MTVVPAAFQKITMNLAEVFSYKLSSFLNAGPEPDRFGPLVYAQAEPSQFLLAAGNVNDAAVPLVRWHDLFAMDGLARAMRKHGYSEADLDAVVVILSRFALLFEVDRRQRTNKDYFVFFYVLQLLALKRRPVERGDDIRSKMLYFLLFELSIDHDARARLRLSGNRMMFAVDELVEVDFLQVIDEVYGSPDIERGEEHALISCMHGFHRAVVTFLAAPGDAELRLNFDGRNVDLIESDRFLDALTRDPGRVFEALAGAVDRHQSSDRLFVSNMILMNYSFHVLKDRPGDVLNLRRHLGNDALFGEVLRALIRRRMFVDKARFAAMDTGQDLSDVVVDSGLFYNITHSELIV</sequence>
<organism evidence="1 2">
    <name type="scientific">Lysobacter capsici AZ78</name>
    <dbReference type="NCBI Taxonomy" id="1444315"/>
    <lineage>
        <taxon>Bacteria</taxon>
        <taxon>Pseudomonadati</taxon>
        <taxon>Pseudomonadota</taxon>
        <taxon>Gammaproteobacteria</taxon>
        <taxon>Lysobacterales</taxon>
        <taxon>Lysobacteraceae</taxon>
        <taxon>Lysobacter</taxon>
    </lineage>
</organism>
<keyword evidence="2" id="KW-1185">Reference proteome</keyword>
<reference evidence="1 2" key="1">
    <citation type="journal article" date="2014" name="Genome Announc.">
        <title>Draft Genome Sequence of Lysobacter capsici AZ78, a Bacterium Antagonistic to Plant-Pathogenic Oomycetes.</title>
        <authorList>
            <person name="Puopolo G."/>
            <person name="Sonego P."/>
            <person name="Engelen K."/>
            <person name="Pertot I."/>
        </authorList>
    </citation>
    <scope>NUCLEOTIDE SEQUENCE [LARGE SCALE GENOMIC DNA]</scope>
    <source>
        <strain evidence="1 2">AZ78</strain>
    </source>
</reference>
<accession>A0A108UC16</accession>
<protein>
    <submittedName>
        <fullName evidence="1">Uncharacterized protein</fullName>
    </submittedName>
</protein>
<dbReference type="EMBL" id="JAJA02000001">
    <property type="protein sequence ID" value="KWS06325.1"/>
    <property type="molecule type" value="Genomic_DNA"/>
</dbReference>
<proteinExistence type="predicted"/>